<reference evidence="2" key="1">
    <citation type="submission" date="2023-08" db="EMBL/GenBank/DDBJ databases">
        <authorList>
            <person name="Chen Y."/>
            <person name="Shah S."/>
            <person name="Dougan E. K."/>
            <person name="Thang M."/>
            <person name="Chan C."/>
        </authorList>
    </citation>
    <scope>NUCLEOTIDE SEQUENCE</scope>
</reference>
<dbReference type="AlphaFoldDB" id="A0AA36N8C0"/>
<name>A0AA36N8C0_9DINO</name>
<protein>
    <submittedName>
        <fullName evidence="2">Uncharacterized protein</fullName>
    </submittedName>
</protein>
<sequence length="987" mass="108519">MAGQLDEIIRALQGLACSSQPAASKQVDDLDLPKLVPNKPLKRLAPEGNLQANKQPKLEEAFLKAKQPAAAAVDLTDLADLEDEQALSEASSPAGLDEELEAALELQLVEAPAKQDEDAPGQIPVWAQQAPPQPERKAPSTSSARATAVAPPAQPQFAAPSSSSGAATAGPAAAVTTATHRKMRMYNTGKLADFPNMHALACGTLKAAEVAIEASKKCKLQAEKQYQLVPVKDMMKPPWNFSQRKVDAIIAKGQGIEDEDAPGVLEETRYWVLASQSRTDTTSMETLQTMRVNARPTKAAMETILDPLNLDPCMLRAGAPKPAAAGLSGDILRAHDAYNEQQVNRAEKKALSEMTFNTPKEKAARYSSGLIRTVDLLLRRRTSGAEVKKELKDVAGILMDMPQCAEELAGALRDSQGQLTALNAQLLSGLATFEELTPICADIAVAVDKLRLIKGQSKGLLAELKKRLAGAATAGDATITVTSELGDIYSSPVLSGYNSRSLREGEFHRRVAGAGFARNVRPVWVDCPICTEEDEVDISQLFVLLPSAVASALLTSKLLQQVIVDRSHLRLYWQHMLLDYPRHELCDQPEENLERAIPIVLWGDEGTSNRMVDVSLLRHNSKASRNIVFACPTNAYMIHQKVNQTLQALLRAVQQDFVALAQGLQVFTLHVVAVKGDLKYLAQAMNFSRFPGCEEVCFRCTASMGRKDISTVYTDISPQAGWREGPAAPPYFELPPLSEMPNFTLRMVSADFMHTWNLGVARDLIGSCLKICLKTQFWPGPNLSQRFKQLQRDINLFKKQRGLQMHLQQIKPSRLGWAGADVCPEYKSSASDAAVMVRFLAYKLSLKAAPPPYEGLSACLYSANMLQEAVTRGSCFLNPAEVEKISLCGNAFLSSYLQLAHLASSRRDYYFKLRPKFHILQHIISDAAGRPSHRNPGWDSCWLDEDWVKTNLRMLRRMSPRTCCENLLQRHMLLVKQELSKHLASCV</sequence>
<comment type="caution">
    <text evidence="2">The sequence shown here is derived from an EMBL/GenBank/DDBJ whole genome shotgun (WGS) entry which is preliminary data.</text>
</comment>
<organism evidence="2 3">
    <name type="scientific">Effrenium voratum</name>
    <dbReference type="NCBI Taxonomy" id="2562239"/>
    <lineage>
        <taxon>Eukaryota</taxon>
        <taxon>Sar</taxon>
        <taxon>Alveolata</taxon>
        <taxon>Dinophyceae</taxon>
        <taxon>Suessiales</taxon>
        <taxon>Symbiodiniaceae</taxon>
        <taxon>Effrenium</taxon>
    </lineage>
</organism>
<evidence type="ECO:0000256" key="1">
    <source>
        <dbReference type="SAM" id="MobiDB-lite"/>
    </source>
</evidence>
<gene>
    <name evidence="2" type="ORF">EVOR1521_LOCUS20603</name>
</gene>
<accession>A0AA36N8C0</accession>
<feature type="region of interest" description="Disordered" evidence="1">
    <location>
        <begin position="128"/>
        <end position="169"/>
    </location>
</feature>
<dbReference type="EMBL" id="CAUJNA010003228">
    <property type="protein sequence ID" value="CAJ1396349.1"/>
    <property type="molecule type" value="Genomic_DNA"/>
</dbReference>
<keyword evidence="3" id="KW-1185">Reference proteome</keyword>
<evidence type="ECO:0000313" key="3">
    <source>
        <dbReference type="Proteomes" id="UP001178507"/>
    </source>
</evidence>
<dbReference type="Proteomes" id="UP001178507">
    <property type="component" value="Unassembled WGS sequence"/>
</dbReference>
<evidence type="ECO:0000313" key="2">
    <source>
        <dbReference type="EMBL" id="CAJ1396349.1"/>
    </source>
</evidence>
<feature type="compositionally biased region" description="Low complexity" evidence="1">
    <location>
        <begin position="139"/>
        <end position="169"/>
    </location>
</feature>
<proteinExistence type="predicted"/>